<name>A0A0G0VCP3_9BACT</name>
<comment type="caution">
    <text evidence="1">The sequence shown here is derived from an EMBL/GenBank/DDBJ whole genome shotgun (WGS) entry which is preliminary data.</text>
</comment>
<proteinExistence type="predicted"/>
<dbReference type="Proteomes" id="UP000033930">
    <property type="component" value="Unassembled WGS sequence"/>
</dbReference>
<sequence>MKCLFKARTASLGRSGEGGARSGLELCATDAVGHELSRFGAGLILGLCIGIERIDALDLEDDELLQLADLLLVFCLGSLHGRDLVIGGTARDVPEYDGQNAHNCDGGVEHVEVRRQLIVGVYSVFAHNCTSVRG</sequence>
<reference evidence="1 2" key="1">
    <citation type="journal article" date="2015" name="Nature">
        <title>rRNA introns, odd ribosomes, and small enigmatic genomes across a large radiation of phyla.</title>
        <authorList>
            <person name="Brown C.T."/>
            <person name="Hug L.A."/>
            <person name="Thomas B.C."/>
            <person name="Sharon I."/>
            <person name="Castelle C.J."/>
            <person name="Singh A."/>
            <person name="Wilkins M.J."/>
            <person name="Williams K.H."/>
            <person name="Banfield J.F."/>
        </authorList>
    </citation>
    <scope>NUCLEOTIDE SEQUENCE [LARGE SCALE GENOMIC DNA]</scope>
</reference>
<organism evidence="1 2">
    <name type="scientific">Candidatus Uhrbacteria bacterium GW2011_GWC1_41_20</name>
    <dbReference type="NCBI Taxonomy" id="1618983"/>
    <lineage>
        <taxon>Bacteria</taxon>
        <taxon>Candidatus Uhriibacteriota</taxon>
    </lineage>
</organism>
<gene>
    <name evidence="1" type="ORF">UU50_C0016G0015</name>
</gene>
<evidence type="ECO:0000313" key="2">
    <source>
        <dbReference type="Proteomes" id="UP000033930"/>
    </source>
</evidence>
<dbReference type="AlphaFoldDB" id="A0A0G0VCP3"/>
<evidence type="ECO:0000313" key="1">
    <source>
        <dbReference type="EMBL" id="KKR98638.1"/>
    </source>
</evidence>
<protein>
    <submittedName>
        <fullName evidence="1">Uncharacterized protein</fullName>
    </submittedName>
</protein>
<accession>A0A0G0VCP3</accession>
<dbReference type="EMBL" id="LCAW01000016">
    <property type="protein sequence ID" value="KKR98638.1"/>
    <property type="molecule type" value="Genomic_DNA"/>
</dbReference>